<reference evidence="1" key="1">
    <citation type="submission" date="2021-02" db="EMBL/GenBank/DDBJ databases">
        <title>First Annotated Genome of the Yellow-green Alga Tribonema minus.</title>
        <authorList>
            <person name="Mahan K.M."/>
        </authorList>
    </citation>
    <scope>NUCLEOTIDE SEQUENCE</scope>
    <source>
        <strain evidence="1">UTEX B ZZ1240</strain>
    </source>
</reference>
<dbReference type="GO" id="GO:0003723">
    <property type="term" value="F:RNA binding"/>
    <property type="evidence" value="ECO:0007669"/>
    <property type="project" value="TreeGrafter"/>
</dbReference>
<keyword evidence="2" id="KW-1185">Reference proteome</keyword>
<dbReference type="GO" id="GO:0000963">
    <property type="term" value="P:mitochondrial RNA processing"/>
    <property type="evidence" value="ECO:0007669"/>
    <property type="project" value="TreeGrafter"/>
</dbReference>
<accession>A0A836CJY9</accession>
<dbReference type="InterPro" id="IPR050870">
    <property type="entry name" value="FAST_kinase"/>
</dbReference>
<dbReference type="GO" id="GO:0005759">
    <property type="term" value="C:mitochondrial matrix"/>
    <property type="evidence" value="ECO:0007669"/>
    <property type="project" value="TreeGrafter"/>
</dbReference>
<organism evidence="1 2">
    <name type="scientific">Tribonema minus</name>
    <dbReference type="NCBI Taxonomy" id="303371"/>
    <lineage>
        <taxon>Eukaryota</taxon>
        <taxon>Sar</taxon>
        <taxon>Stramenopiles</taxon>
        <taxon>Ochrophyta</taxon>
        <taxon>PX clade</taxon>
        <taxon>Xanthophyceae</taxon>
        <taxon>Tribonematales</taxon>
        <taxon>Tribonemataceae</taxon>
        <taxon>Tribonema</taxon>
    </lineage>
</organism>
<evidence type="ECO:0000313" key="1">
    <source>
        <dbReference type="EMBL" id="KAG5186236.1"/>
    </source>
</evidence>
<dbReference type="OrthoDB" id="5955355at2759"/>
<dbReference type="PANTHER" id="PTHR21228:SF40">
    <property type="entry name" value="LD45607P"/>
    <property type="match status" value="1"/>
</dbReference>
<sequence length="470" mass="50201">MRPWRMQSWLPLHSKNLLLSVQQTTSLQQELVILLLVVLLAMMLENKLAMPTTDEELLQAVADVMIARLSSATAAFDATESTGGTPELVPQQQQVDYQAHELSTMMLSFAHAQQRIGFACEPLTMAVADALQPQVSKLEVPELAKVAWSCATQSLSAPQLMAAVAEAVAQLPAGMRIGSKDIATLVWALAEQDICRADVYAQLIHQVLPVIDGLSYQDMSNLAYGLAKTHAARREHAESQFLAGAGDLADEGGGRTTTSAAAEREVMAGILARADLNLEQFSDKPLHLSRLLWAMATWQTSAASGSGISSTTELTGSSALAMRAIALAGTTVDTYSAEELVHIIWAYASLSTAASSSEDDGTGMTTSGQELSTVLGRLVGILQGHLADMGAPTVCHLVWAVAALRYPAHELLDAATAVLVNKVQDMALPSVAALAWAYARLMHPANELMDRVVSIAETRLDAMQLPHVAR</sequence>
<evidence type="ECO:0000313" key="2">
    <source>
        <dbReference type="Proteomes" id="UP000664859"/>
    </source>
</evidence>
<dbReference type="GO" id="GO:0044528">
    <property type="term" value="P:regulation of mitochondrial mRNA stability"/>
    <property type="evidence" value="ECO:0007669"/>
    <property type="project" value="TreeGrafter"/>
</dbReference>
<dbReference type="Proteomes" id="UP000664859">
    <property type="component" value="Unassembled WGS sequence"/>
</dbReference>
<gene>
    <name evidence="1" type="ORF">JKP88DRAFT_240847</name>
</gene>
<dbReference type="PANTHER" id="PTHR21228">
    <property type="entry name" value="FAST LEU-RICH DOMAIN-CONTAINING"/>
    <property type="match status" value="1"/>
</dbReference>
<name>A0A836CJY9_9STRA</name>
<dbReference type="EMBL" id="JAFCMP010000112">
    <property type="protein sequence ID" value="KAG5186236.1"/>
    <property type="molecule type" value="Genomic_DNA"/>
</dbReference>
<dbReference type="AlphaFoldDB" id="A0A836CJY9"/>
<protein>
    <submittedName>
        <fullName evidence="1">Uncharacterized protein</fullName>
    </submittedName>
</protein>
<dbReference type="GO" id="GO:0035770">
    <property type="term" value="C:ribonucleoprotein granule"/>
    <property type="evidence" value="ECO:0007669"/>
    <property type="project" value="TreeGrafter"/>
</dbReference>
<comment type="caution">
    <text evidence="1">The sequence shown here is derived from an EMBL/GenBank/DDBJ whole genome shotgun (WGS) entry which is preliminary data.</text>
</comment>
<proteinExistence type="predicted"/>